<feature type="short sequence motif" description="Q motif" evidence="5">
    <location>
        <begin position="16"/>
        <end position="44"/>
    </location>
</feature>
<dbReference type="InterPro" id="IPR014001">
    <property type="entry name" value="Helicase_ATP-bd"/>
</dbReference>
<dbReference type="InterPro" id="IPR014014">
    <property type="entry name" value="RNA_helicase_DEAD_Q_motif"/>
</dbReference>
<evidence type="ECO:0000256" key="4">
    <source>
        <dbReference type="ARBA" id="ARBA00022840"/>
    </source>
</evidence>
<dbReference type="InterPro" id="IPR050079">
    <property type="entry name" value="DEAD_box_RNA_helicase"/>
</dbReference>
<evidence type="ECO:0000313" key="9">
    <source>
        <dbReference type="Proteomes" id="UP000324800"/>
    </source>
</evidence>
<feature type="non-terminal residue" evidence="8">
    <location>
        <position position="187"/>
    </location>
</feature>
<evidence type="ECO:0000259" key="6">
    <source>
        <dbReference type="PROSITE" id="PS51192"/>
    </source>
</evidence>
<dbReference type="PANTHER" id="PTHR47959">
    <property type="entry name" value="ATP-DEPENDENT RNA HELICASE RHLE-RELATED"/>
    <property type="match status" value="1"/>
</dbReference>
<keyword evidence="8" id="KW-0648">Protein biosynthesis</keyword>
<dbReference type="GO" id="GO:0003743">
    <property type="term" value="F:translation initiation factor activity"/>
    <property type="evidence" value="ECO:0007669"/>
    <property type="project" value="UniProtKB-KW"/>
</dbReference>
<dbReference type="GO" id="GO:0016787">
    <property type="term" value="F:hydrolase activity"/>
    <property type="evidence" value="ECO:0007669"/>
    <property type="project" value="UniProtKB-KW"/>
</dbReference>
<keyword evidence="3" id="KW-0347">Helicase</keyword>
<organism evidence="8 9">
    <name type="scientific">Streblomastix strix</name>
    <dbReference type="NCBI Taxonomy" id="222440"/>
    <lineage>
        <taxon>Eukaryota</taxon>
        <taxon>Metamonada</taxon>
        <taxon>Preaxostyla</taxon>
        <taxon>Oxymonadida</taxon>
        <taxon>Streblomastigidae</taxon>
        <taxon>Streblomastix</taxon>
    </lineage>
</organism>
<sequence length="187" mass="20676">MEQTDFETHGDVQIVHSFNEMGLSEDLLRGIVGYGFEKPSAIQQRAIVPVLRGRDVIAQAQSGTGKTATFSIAALQCVNVSSRETQVLILSPTRELALQIQKVIVTLGQHLSVKCHASIGGSSLNEDIRRLEAGCHIVVGTPGRMTDMIKKKNLHVKSIKMLVLDEADEMLNAGFREQIYEIYRYLP</sequence>
<dbReference type="GO" id="GO:0005829">
    <property type="term" value="C:cytosol"/>
    <property type="evidence" value="ECO:0007669"/>
    <property type="project" value="TreeGrafter"/>
</dbReference>
<protein>
    <submittedName>
        <fullName evidence="8">Putative Eukaryotic initiation factor 4A-III</fullName>
    </submittedName>
</protein>
<reference evidence="8 9" key="1">
    <citation type="submission" date="2019-03" db="EMBL/GenBank/DDBJ databases">
        <title>Single cell metagenomics reveals metabolic interactions within the superorganism composed of flagellate Streblomastix strix and complex community of Bacteroidetes bacteria on its surface.</title>
        <authorList>
            <person name="Treitli S.C."/>
            <person name="Kolisko M."/>
            <person name="Husnik F."/>
            <person name="Keeling P."/>
            <person name="Hampl V."/>
        </authorList>
    </citation>
    <scope>NUCLEOTIDE SEQUENCE [LARGE SCALE GENOMIC DNA]</scope>
    <source>
        <strain evidence="8">ST1C</strain>
    </source>
</reference>
<dbReference type="GO" id="GO:0003724">
    <property type="term" value="F:RNA helicase activity"/>
    <property type="evidence" value="ECO:0007669"/>
    <property type="project" value="InterPro"/>
</dbReference>
<dbReference type="Proteomes" id="UP000324800">
    <property type="component" value="Unassembled WGS sequence"/>
</dbReference>
<name>A0A5J4WBC0_9EUKA</name>
<evidence type="ECO:0000256" key="1">
    <source>
        <dbReference type="ARBA" id="ARBA00022741"/>
    </source>
</evidence>
<dbReference type="AlphaFoldDB" id="A0A5J4WBC0"/>
<dbReference type="Pfam" id="PF00270">
    <property type="entry name" value="DEAD"/>
    <property type="match status" value="1"/>
</dbReference>
<feature type="domain" description="Helicase ATP-binding" evidence="6">
    <location>
        <begin position="47"/>
        <end position="187"/>
    </location>
</feature>
<dbReference type="PROSITE" id="PS51192">
    <property type="entry name" value="HELICASE_ATP_BIND_1"/>
    <property type="match status" value="1"/>
</dbReference>
<dbReference type="PROSITE" id="PS51195">
    <property type="entry name" value="Q_MOTIF"/>
    <property type="match status" value="1"/>
</dbReference>
<gene>
    <name evidence="8" type="ORF">EZS28_012230</name>
</gene>
<proteinExistence type="predicted"/>
<dbReference type="PROSITE" id="PS00039">
    <property type="entry name" value="DEAD_ATP_HELICASE"/>
    <property type="match status" value="1"/>
</dbReference>
<dbReference type="InterPro" id="IPR011545">
    <property type="entry name" value="DEAD/DEAH_box_helicase_dom"/>
</dbReference>
<keyword evidence="8" id="KW-0396">Initiation factor</keyword>
<dbReference type="GO" id="GO:0003676">
    <property type="term" value="F:nucleic acid binding"/>
    <property type="evidence" value="ECO:0007669"/>
    <property type="project" value="InterPro"/>
</dbReference>
<dbReference type="SMART" id="SM00487">
    <property type="entry name" value="DEXDc"/>
    <property type="match status" value="1"/>
</dbReference>
<evidence type="ECO:0000256" key="2">
    <source>
        <dbReference type="ARBA" id="ARBA00022801"/>
    </source>
</evidence>
<dbReference type="SUPFAM" id="SSF52540">
    <property type="entry name" value="P-loop containing nucleoside triphosphate hydrolases"/>
    <property type="match status" value="1"/>
</dbReference>
<dbReference type="InterPro" id="IPR027417">
    <property type="entry name" value="P-loop_NTPase"/>
</dbReference>
<dbReference type="EMBL" id="SNRW01002611">
    <property type="protein sequence ID" value="KAA6392244.1"/>
    <property type="molecule type" value="Genomic_DNA"/>
</dbReference>
<dbReference type="OrthoDB" id="10265785at2759"/>
<keyword evidence="1" id="KW-0547">Nucleotide-binding</keyword>
<dbReference type="InterPro" id="IPR000629">
    <property type="entry name" value="RNA-helicase_DEAD-box_CS"/>
</dbReference>
<keyword evidence="4" id="KW-0067">ATP-binding</keyword>
<dbReference type="Gene3D" id="3.40.50.300">
    <property type="entry name" value="P-loop containing nucleotide triphosphate hydrolases"/>
    <property type="match status" value="1"/>
</dbReference>
<evidence type="ECO:0000256" key="3">
    <source>
        <dbReference type="ARBA" id="ARBA00022806"/>
    </source>
</evidence>
<evidence type="ECO:0000259" key="7">
    <source>
        <dbReference type="PROSITE" id="PS51195"/>
    </source>
</evidence>
<evidence type="ECO:0000313" key="8">
    <source>
        <dbReference type="EMBL" id="KAA6392244.1"/>
    </source>
</evidence>
<evidence type="ECO:0000256" key="5">
    <source>
        <dbReference type="PROSITE-ProRule" id="PRU00552"/>
    </source>
</evidence>
<comment type="caution">
    <text evidence="8">The sequence shown here is derived from an EMBL/GenBank/DDBJ whole genome shotgun (WGS) entry which is preliminary data.</text>
</comment>
<keyword evidence="2" id="KW-0378">Hydrolase</keyword>
<dbReference type="GO" id="GO:0005524">
    <property type="term" value="F:ATP binding"/>
    <property type="evidence" value="ECO:0007669"/>
    <property type="project" value="UniProtKB-KW"/>
</dbReference>
<dbReference type="PANTHER" id="PTHR47959:SF1">
    <property type="entry name" value="ATP-DEPENDENT RNA HELICASE DBPA"/>
    <property type="match status" value="1"/>
</dbReference>
<feature type="domain" description="DEAD-box RNA helicase Q" evidence="7">
    <location>
        <begin position="16"/>
        <end position="44"/>
    </location>
</feature>
<accession>A0A5J4WBC0</accession>